<evidence type="ECO:0000259" key="6">
    <source>
        <dbReference type="Pfam" id="PF07980"/>
    </source>
</evidence>
<sequence length="621" mass="70492">MRSISKTYKSLLWVALSTFICSSCEDYLNREDTSGFITNDQIWENSKAIDAVLVNLYDGGLRLDEFDDWYTDKANHLNPTSLSDEAQGSYQKDPAFSNANTVYTYGDYLFEDKFSDRYVHIRRANEFLLNLQSTDVVDDEAKKAYNAEVRFVRAMEYFGLIKRYGGVPLLKEPQEFNPGDFSALQIPRNTEKECYDFLIEECKEISEFLPDSRPGEVKYRATKGAALALLSRAALYAGSIAKYGTVQIDGLVGIPDDQAIHYFTESYHASKAIFDLNYQLYDVNPDKAQNFYDLFSKAVNGNNGEYIFQKQYSLSGGKAHSWDKMSAPFSYRGGGWGCGMAPTLEMVEEFEYIDGSEGKLVLLEADGVTPKRYDDLFDLFEGKDPRLFGSVYVPGSPLKGTKVEWQRGIVGKDGKRYQAFNQPDKDNTVTVDGKAYTASGKDGGADVGDASKTSFYQRKFFDETQTNMDMNKSETPWVVFRLGEIYLNLAEACVEIGGKEQEALDAVNAIRDRAGIKPLDAISLDKVRHERKVELAFEKHRFWDMKRWRIAHLDVANGGLTNFRGTALYPWYNVSDGKYTFTTGNPPKQLRSFLQRNYYVRLNNTDISTNPKLIQNPDYEN</sequence>
<comment type="similarity">
    <text evidence="2">Belongs to the SusD family.</text>
</comment>
<keyword evidence="3" id="KW-0732">Signal</keyword>
<evidence type="ECO:0000256" key="1">
    <source>
        <dbReference type="ARBA" id="ARBA00004442"/>
    </source>
</evidence>
<dbReference type="Pfam" id="PF14322">
    <property type="entry name" value="SusD-like_3"/>
    <property type="match status" value="1"/>
</dbReference>
<reference evidence="8 9" key="1">
    <citation type="submission" date="2020-08" db="EMBL/GenBank/DDBJ databases">
        <title>Sphingobacterium sp. DN00404 isolated from aquaculture water.</title>
        <authorList>
            <person name="Zhang M."/>
        </authorList>
    </citation>
    <scope>NUCLEOTIDE SEQUENCE [LARGE SCALE GENOMIC DNA]</scope>
    <source>
        <strain evidence="8 9">KCTC 32294</strain>
    </source>
</reference>
<gene>
    <name evidence="8" type="ORF">H8B17_02645</name>
</gene>
<dbReference type="InterPro" id="IPR012944">
    <property type="entry name" value="SusD_RagB_dom"/>
</dbReference>
<feature type="domain" description="SusD-like N-terminal" evidence="7">
    <location>
        <begin position="44"/>
        <end position="234"/>
    </location>
</feature>
<dbReference type="InterPro" id="IPR033985">
    <property type="entry name" value="SusD-like_N"/>
</dbReference>
<dbReference type="InterPro" id="IPR011990">
    <property type="entry name" value="TPR-like_helical_dom_sf"/>
</dbReference>
<evidence type="ECO:0000313" key="9">
    <source>
        <dbReference type="Proteomes" id="UP000606494"/>
    </source>
</evidence>
<organism evidence="8 9">
    <name type="scientific">Sphingobacterium arenae</name>
    <dbReference type="NCBI Taxonomy" id="1280598"/>
    <lineage>
        <taxon>Bacteria</taxon>
        <taxon>Pseudomonadati</taxon>
        <taxon>Bacteroidota</taxon>
        <taxon>Sphingobacteriia</taxon>
        <taxon>Sphingobacteriales</taxon>
        <taxon>Sphingobacteriaceae</taxon>
        <taxon>Sphingobacterium</taxon>
    </lineage>
</organism>
<evidence type="ECO:0000256" key="4">
    <source>
        <dbReference type="ARBA" id="ARBA00023136"/>
    </source>
</evidence>
<evidence type="ECO:0000256" key="2">
    <source>
        <dbReference type="ARBA" id="ARBA00006275"/>
    </source>
</evidence>
<keyword evidence="4" id="KW-0472">Membrane</keyword>
<keyword evidence="9" id="KW-1185">Reference proteome</keyword>
<dbReference type="EMBL" id="JACNYK010000001">
    <property type="protein sequence ID" value="MBD1424466.1"/>
    <property type="molecule type" value="Genomic_DNA"/>
</dbReference>
<protein>
    <submittedName>
        <fullName evidence="8">RagB/SusD family nutrient uptake outer membrane protein</fullName>
    </submittedName>
</protein>
<dbReference type="Gene3D" id="1.25.40.390">
    <property type="match status" value="1"/>
</dbReference>
<evidence type="ECO:0000256" key="3">
    <source>
        <dbReference type="ARBA" id="ARBA00022729"/>
    </source>
</evidence>
<dbReference type="RefSeq" id="WP_190307605.1">
    <property type="nucleotide sequence ID" value="NZ_JACNYK010000001.1"/>
</dbReference>
<evidence type="ECO:0000313" key="8">
    <source>
        <dbReference type="EMBL" id="MBD1424466.1"/>
    </source>
</evidence>
<dbReference type="Proteomes" id="UP000606494">
    <property type="component" value="Unassembled WGS sequence"/>
</dbReference>
<accession>A0ABR7XZL1</accession>
<proteinExistence type="inferred from homology"/>
<feature type="domain" description="RagB/SusD" evidence="6">
    <location>
        <begin position="305"/>
        <end position="619"/>
    </location>
</feature>
<comment type="caution">
    <text evidence="8">The sequence shown here is derived from an EMBL/GenBank/DDBJ whole genome shotgun (WGS) entry which is preliminary data.</text>
</comment>
<name>A0ABR7XZL1_9SPHI</name>
<comment type="subcellular location">
    <subcellularLocation>
        <location evidence="1">Cell outer membrane</location>
    </subcellularLocation>
</comment>
<keyword evidence="5" id="KW-0998">Cell outer membrane</keyword>
<evidence type="ECO:0000256" key="5">
    <source>
        <dbReference type="ARBA" id="ARBA00023237"/>
    </source>
</evidence>
<dbReference type="Pfam" id="PF07980">
    <property type="entry name" value="SusD_RagB"/>
    <property type="match status" value="1"/>
</dbReference>
<dbReference type="SUPFAM" id="SSF48452">
    <property type="entry name" value="TPR-like"/>
    <property type="match status" value="1"/>
</dbReference>
<evidence type="ECO:0000259" key="7">
    <source>
        <dbReference type="Pfam" id="PF14322"/>
    </source>
</evidence>